<dbReference type="InterPro" id="IPR003838">
    <property type="entry name" value="ABC3_permease_C"/>
</dbReference>
<feature type="region of interest" description="Disordered" evidence="6">
    <location>
        <begin position="50"/>
        <end position="75"/>
    </location>
</feature>
<feature type="domain" description="ABC3 transporter permease C-terminal" evidence="8">
    <location>
        <begin position="208"/>
        <end position="320"/>
    </location>
</feature>
<keyword evidence="5 7" id="KW-0472">Membrane</keyword>
<feature type="transmembrane region" description="Helical" evidence="7">
    <location>
        <begin position="688"/>
        <end position="709"/>
    </location>
</feature>
<protein>
    <submittedName>
        <fullName evidence="9">ABC transporter permease</fullName>
    </submittedName>
</protein>
<feature type="transmembrane region" description="Helical" evidence="7">
    <location>
        <begin position="205"/>
        <end position="225"/>
    </location>
</feature>
<keyword evidence="4 7" id="KW-1133">Transmembrane helix</keyword>
<evidence type="ECO:0000259" key="8">
    <source>
        <dbReference type="Pfam" id="PF02687"/>
    </source>
</evidence>
<gene>
    <name evidence="9" type="ORF">ACH47X_00875</name>
</gene>
<feature type="transmembrane region" description="Helical" evidence="7">
    <location>
        <begin position="343"/>
        <end position="365"/>
    </location>
</feature>
<proteinExistence type="predicted"/>
<feature type="transmembrane region" description="Helical" evidence="7">
    <location>
        <begin position="260"/>
        <end position="278"/>
    </location>
</feature>
<organism evidence="9 10">
    <name type="scientific">Promicromonospora kroppenstedtii</name>
    <dbReference type="NCBI Taxonomy" id="440482"/>
    <lineage>
        <taxon>Bacteria</taxon>
        <taxon>Bacillati</taxon>
        <taxon>Actinomycetota</taxon>
        <taxon>Actinomycetes</taxon>
        <taxon>Micrococcales</taxon>
        <taxon>Promicromonosporaceae</taxon>
        <taxon>Promicromonospora</taxon>
    </lineage>
</organism>
<comment type="caution">
    <text evidence="9">The sequence shown here is derived from an EMBL/GenBank/DDBJ whole genome shotgun (WGS) entry which is preliminary data.</text>
</comment>
<keyword evidence="10" id="KW-1185">Reference proteome</keyword>
<feature type="transmembrane region" description="Helical" evidence="7">
    <location>
        <begin position="427"/>
        <end position="445"/>
    </location>
</feature>
<feature type="transmembrane region" description="Helical" evidence="7">
    <location>
        <begin position="298"/>
        <end position="322"/>
    </location>
</feature>
<keyword evidence="2" id="KW-1003">Cell membrane</keyword>
<feature type="transmembrane region" description="Helical" evidence="7">
    <location>
        <begin position="371"/>
        <end position="391"/>
    </location>
</feature>
<feature type="transmembrane region" description="Helical" evidence="7">
    <location>
        <begin position="605"/>
        <end position="625"/>
    </location>
</feature>
<accession>A0ABW7XD69</accession>
<evidence type="ECO:0000256" key="5">
    <source>
        <dbReference type="ARBA" id="ARBA00023136"/>
    </source>
</evidence>
<comment type="subcellular location">
    <subcellularLocation>
        <location evidence="1">Cell membrane</location>
        <topology evidence="1">Multi-pass membrane protein</topology>
    </subcellularLocation>
</comment>
<evidence type="ECO:0000256" key="2">
    <source>
        <dbReference type="ARBA" id="ARBA00022475"/>
    </source>
</evidence>
<evidence type="ECO:0000256" key="6">
    <source>
        <dbReference type="SAM" id="MobiDB-lite"/>
    </source>
</evidence>
<evidence type="ECO:0000256" key="3">
    <source>
        <dbReference type="ARBA" id="ARBA00022692"/>
    </source>
</evidence>
<dbReference type="Proteomes" id="UP001611580">
    <property type="component" value="Unassembled WGS sequence"/>
</dbReference>
<name>A0ABW7XD69_9MICO</name>
<evidence type="ECO:0000256" key="7">
    <source>
        <dbReference type="SAM" id="Phobius"/>
    </source>
</evidence>
<feature type="transmembrane region" description="Helical" evidence="7">
    <location>
        <begin position="653"/>
        <end position="676"/>
    </location>
</feature>
<sequence length="727" mass="76002">MNGLVKSGAVLRRRSRFEPLRTAALAVSTAVFLLSLVALIVVPATYAGWDSRGSERAPDESSDGSPSVLWVSTQDESRTADDLPYSVVYLAPLVDSPPLPPGLETWPGDGEVIASPAMLGTDEVAAVGGAGRYGDTVGVIGRDGLLEDHERLVYVGAGAQLTKHNAAVAAGFGVHSSDRVGTLGGFPAGGDDFGGTLYRQPMSTLLWVVGVFLTVPAGWFVTTSVRIGATQRSRRVGILRLLGARPSSIRAFLWGEARTPLLAGWTAAIGLAGVAMAVDVPLPGVEFTIRSVDLREAVVAVAVALAGGMVATLLIATSPFGAARERRRATPTGRRSGSLIRAALAPGVASITVIAMNVSIANGAIDLLPTVFGAGMLATVVAIPLSTRSWLEIVARRWRTDAWRAGDAGAVVGAGQLGAAPAPATRFGATAAILIVLIAFIYSFAQALGSVDRDLRTQSELAGGQVATVSAGRVSSDQSWTAVLSDLGENYAVVAQRASRPALENIAYIGSEEDARVLGFTEAGETPTWASAPFTEVETVIGEIEPPTDDEPIVTLFVARRDGSPVDLADLRNELAVMTAPTWHAEFPDGGWVTGSAVTIHQARWVTWLGGIGMLYGFAALWISYSNELFRATRSLLAVQTMAPNGRFAAEVLLWRIVAPVAVAVVGGCLFALLLIWPLTNTGYQLPIGFAVACALAAVGTGIVAWLATWHACMRAIGRISLGIPEE</sequence>
<keyword evidence="3 7" id="KW-0812">Transmembrane</keyword>
<dbReference type="EMBL" id="JBIRYI010000001">
    <property type="protein sequence ID" value="MFI2485424.1"/>
    <property type="molecule type" value="Genomic_DNA"/>
</dbReference>
<dbReference type="RefSeq" id="WP_397400510.1">
    <property type="nucleotide sequence ID" value="NZ_JBIRYI010000001.1"/>
</dbReference>
<evidence type="ECO:0000256" key="4">
    <source>
        <dbReference type="ARBA" id="ARBA00022989"/>
    </source>
</evidence>
<evidence type="ECO:0000313" key="9">
    <source>
        <dbReference type="EMBL" id="MFI2485424.1"/>
    </source>
</evidence>
<feature type="transmembrane region" description="Helical" evidence="7">
    <location>
        <begin position="22"/>
        <end position="46"/>
    </location>
</feature>
<evidence type="ECO:0000313" key="10">
    <source>
        <dbReference type="Proteomes" id="UP001611580"/>
    </source>
</evidence>
<evidence type="ECO:0000256" key="1">
    <source>
        <dbReference type="ARBA" id="ARBA00004651"/>
    </source>
</evidence>
<dbReference type="Pfam" id="PF02687">
    <property type="entry name" value="FtsX"/>
    <property type="match status" value="1"/>
</dbReference>
<reference evidence="9 10" key="1">
    <citation type="submission" date="2024-10" db="EMBL/GenBank/DDBJ databases">
        <title>The Natural Products Discovery Center: Release of the First 8490 Sequenced Strains for Exploring Actinobacteria Biosynthetic Diversity.</title>
        <authorList>
            <person name="Kalkreuter E."/>
            <person name="Kautsar S.A."/>
            <person name="Yang D."/>
            <person name="Bader C.D."/>
            <person name="Teijaro C.N."/>
            <person name="Fluegel L."/>
            <person name="Davis C.M."/>
            <person name="Simpson J.R."/>
            <person name="Lauterbach L."/>
            <person name="Steele A.D."/>
            <person name="Gui C."/>
            <person name="Meng S."/>
            <person name="Li G."/>
            <person name="Viehrig K."/>
            <person name="Ye F."/>
            <person name="Su P."/>
            <person name="Kiefer A.F."/>
            <person name="Nichols A."/>
            <person name="Cepeda A.J."/>
            <person name="Yan W."/>
            <person name="Fan B."/>
            <person name="Jiang Y."/>
            <person name="Adhikari A."/>
            <person name="Zheng C.-J."/>
            <person name="Schuster L."/>
            <person name="Cowan T.M."/>
            <person name="Smanski M.J."/>
            <person name="Chevrette M.G."/>
            <person name="De Carvalho L.P.S."/>
            <person name="Shen B."/>
        </authorList>
    </citation>
    <scope>NUCLEOTIDE SEQUENCE [LARGE SCALE GENOMIC DNA]</scope>
    <source>
        <strain evidence="9 10">NPDC019481</strain>
    </source>
</reference>